<dbReference type="EMBL" id="JACCFS010000001">
    <property type="protein sequence ID" value="NYJ34945.1"/>
    <property type="molecule type" value="Genomic_DNA"/>
</dbReference>
<reference evidence="2 3" key="1">
    <citation type="submission" date="2020-07" db="EMBL/GenBank/DDBJ databases">
        <title>Sequencing the genomes of 1000 actinobacteria strains.</title>
        <authorList>
            <person name="Klenk H.-P."/>
        </authorList>
    </citation>
    <scope>NUCLEOTIDE SEQUENCE [LARGE SCALE GENOMIC DNA]</scope>
    <source>
        <strain evidence="2 3">DSM 44442</strain>
    </source>
</reference>
<evidence type="ECO:0000259" key="1">
    <source>
        <dbReference type="Pfam" id="PF04149"/>
    </source>
</evidence>
<comment type="caution">
    <text evidence="2">The sequence shown here is derived from an EMBL/GenBank/DDBJ whole genome shotgun (WGS) entry which is preliminary data.</text>
</comment>
<gene>
    <name evidence="2" type="ORF">HNR10_002826</name>
</gene>
<evidence type="ECO:0000313" key="3">
    <source>
        <dbReference type="Proteomes" id="UP000572051"/>
    </source>
</evidence>
<dbReference type="InterPro" id="IPR007278">
    <property type="entry name" value="DUF397"/>
</dbReference>
<feature type="domain" description="DUF397" evidence="1">
    <location>
        <begin position="13"/>
        <end position="63"/>
    </location>
</feature>
<organism evidence="2 3">
    <name type="scientific">Nocardiopsis aegyptia</name>
    <dbReference type="NCBI Taxonomy" id="220378"/>
    <lineage>
        <taxon>Bacteria</taxon>
        <taxon>Bacillati</taxon>
        <taxon>Actinomycetota</taxon>
        <taxon>Actinomycetes</taxon>
        <taxon>Streptosporangiales</taxon>
        <taxon>Nocardiopsidaceae</taxon>
        <taxon>Nocardiopsis</taxon>
    </lineage>
</organism>
<evidence type="ECO:0000313" key="2">
    <source>
        <dbReference type="EMBL" id="NYJ34945.1"/>
    </source>
</evidence>
<protein>
    <recommendedName>
        <fullName evidence="1">DUF397 domain-containing protein</fullName>
    </recommendedName>
</protein>
<dbReference type="RefSeq" id="WP_179823847.1">
    <property type="nucleotide sequence ID" value="NZ_JACCFS010000001.1"/>
</dbReference>
<sequence length="66" mass="6882">MNAPTPSPGARAFRTSSYSQSEAACVEVADGATGAAVRDTRHRHLGSLAFGAGEWQAFLDTAKTDL</sequence>
<proteinExistence type="predicted"/>
<accession>A0A7Z0EPG4</accession>
<dbReference type="AlphaFoldDB" id="A0A7Z0EPG4"/>
<keyword evidence="3" id="KW-1185">Reference proteome</keyword>
<dbReference type="Pfam" id="PF04149">
    <property type="entry name" value="DUF397"/>
    <property type="match status" value="1"/>
</dbReference>
<name>A0A7Z0EPG4_9ACTN</name>
<dbReference type="Proteomes" id="UP000572051">
    <property type="component" value="Unassembled WGS sequence"/>
</dbReference>